<accession>A0ABP9NRW1</accession>
<name>A0ABP9NRW1_9BACT</name>
<keyword evidence="1" id="KW-1133">Transmembrane helix</keyword>
<comment type="caution">
    <text evidence="2">The sequence shown here is derived from an EMBL/GenBank/DDBJ whole genome shotgun (WGS) entry which is preliminary data.</text>
</comment>
<dbReference type="RefSeq" id="WP_345734462.1">
    <property type="nucleotide sequence ID" value="NZ_BAABIA010000001.1"/>
</dbReference>
<gene>
    <name evidence="2" type="ORF">GCM10023213_01560</name>
</gene>
<evidence type="ECO:0000313" key="2">
    <source>
        <dbReference type="EMBL" id="GAA5132814.1"/>
    </source>
</evidence>
<feature type="transmembrane region" description="Helical" evidence="1">
    <location>
        <begin position="43"/>
        <end position="65"/>
    </location>
</feature>
<proteinExistence type="predicted"/>
<evidence type="ECO:0000313" key="3">
    <source>
        <dbReference type="Proteomes" id="UP001499852"/>
    </source>
</evidence>
<dbReference type="EMBL" id="BAABIA010000001">
    <property type="protein sequence ID" value="GAA5132814.1"/>
    <property type="molecule type" value="Genomic_DNA"/>
</dbReference>
<protein>
    <submittedName>
        <fullName evidence="2">Uncharacterized protein</fullName>
    </submittedName>
</protein>
<keyword evidence="1" id="KW-0472">Membrane</keyword>
<feature type="transmembrane region" description="Helical" evidence="1">
    <location>
        <begin position="12"/>
        <end position="31"/>
    </location>
</feature>
<reference evidence="3" key="1">
    <citation type="journal article" date="2019" name="Int. J. Syst. Evol. Microbiol.">
        <title>The Global Catalogue of Microorganisms (GCM) 10K type strain sequencing project: providing services to taxonomists for standard genome sequencing and annotation.</title>
        <authorList>
            <consortium name="The Broad Institute Genomics Platform"/>
            <consortium name="The Broad Institute Genome Sequencing Center for Infectious Disease"/>
            <person name="Wu L."/>
            <person name="Ma J."/>
        </authorList>
    </citation>
    <scope>NUCLEOTIDE SEQUENCE [LARGE SCALE GENOMIC DNA]</scope>
    <source>
        <strain evidence="3">JCM 18053</strain>
    </source>
</reference>
<organism evidence="2 3">
    <name type="scientific">Prosthecobacter algae</name>
    <dbReference type="NCBI Taxonomy" id="1144682"/>
    <lineage>
        <taxon>Bacteria</taxon>
        <taxon>Pseudomonadati</taxon>
        <taxon>Verrucomicrobiota</taxon>
        <taxon>Verrucomicrobiia</taxon>
        <taxon>Verrucomicrobiales</taxon>
        <taxon>Verrucomicrobiaceae</taxon>
        <taxon>Prosthecobacter</taxon>
    </lineage>
</organism>
<keyword evidence="3" id="KW-1185">Reference proteome</keyword>
<keyword evidence="1" id="KW-0812">Transmembrane</keyword>
<dbReference type="Proteomes" id="UP001499852">
    <property type="component" value="Unassembled WGS sequence"/>
</dbReference>
<evidence type="ECO:0000256" key="1">
    <source>
        <dbReference type="SAM" id="Phobius"/>
    </source>
</evidence>
<sequence>MIDTYNRLQILKGVLLLAASIVCYAVAWMFFRYGLAFVFHSFRLPATLVPWLSLAALAAVTYGGWRQWQRGDGFNSYIESSLFHDLGDSGGAFMVEQQTHRITGPAYLLSQIFLGGPLLILRALKHLCQRLPTANGLETRLHETLGILRAANKWQSIEDHPERRLEILMLAQMRKIDFSTHTGIMRIKALPAHGV</sequence>